<evidence type="ECO:0000313" key="2">
    <source>
        <dbReference type="Proteomes" id="UP001605036"/>
    </source>
</evidence>
<comment type="caution">
    <text evidence="1">The sequence shown here is derived from an EMBL/GenBank/DDBJ whole genome shotgun (WGS) entry which is preliminary data.</text>
</comment>
<name>A0ABD1ZPA5_9MARC</name>
<evidence type="ECO:0000313" key="1">
    <source>
        <dbReference type="EMBL" id="KAL2652044.1"/>
    </source>
</evidence>
<accession>A0ABD1ZPA5</accession>
<organism evidence="1 2">
    <name type="scientific">Riccia fluitans</name>
    <dbReference type="NCBI Taxonomy" id="41844"/>
    <lineage>
        <taxon>Eukaryota</taxon>
        <taxon>Viridiplantae</taxon>
        <taxon>Streptophyta</taxon>
        <taxon>Embryophyta</taxon>
        <taxon>Marchantiophyta</taxon>
        <taxon>Marchantiopsida</taxon>
        <taxon>Marchantiidae</taxon>
        <taxon>Marchantiales</taxon>
        <taxon>Ricciaceae</taxon>
        <taxon>Riccia</taxon>
    </lineage>
</organism>
<dbReference type="EMBL" id="JBHFFA010000001">
    <property type="protein sequence ID" value="KAL2652044.1"/>
    <property type="molecule type" value="Genomic_DNA"/>
</dbReference>
<dbReference type="Proteomes" id="UP001605036">
    <property type="component" value="Unassembled WGS sequence"/>
</dbReference>
<sequence>MRLFLVGVDFTLSRNNPERNLSSPSRIFFFWLLLPFNDSRGHRGNRYFLLVVSSRDFSAAEWDSPDVRRSHSIRLRLPSLQLTGIDFH</sequence>
<reference evidence="1 2" key="1">
    <citation type="submission" date="2024-09" db="EMBL/GenBank/DDBJ databases">
        <title>Chromosome-scale assembly of Riccia fluitans.</title>
        <authorList>
            <person name="Paukszto L."/>
            <person name="Sawicki J."/>
            <person name="Karawczyk K."/>
            <person name="Piernik-Szablinska J."/>
            <person name="Szczecinska M."/>
            <person name="Mazdziarz M."/>
        </authorList>
    </citation>
    <scope>NUCLEOTIDE SEQUENCE [LARGE SCALE GENOMIC DNA]</scope>
    <source>
        <strain evidence="1">Rf_01</strain>
        <tissue evidence="1">Aerial parts of the thallus</tissue>
    </source>
</reference>
<keyword evidence="2" id="KW-1185">Reference proteome</keyword>
<proteinExistence type="predicted"/>
<gene>
    <name evidence="1" type="ORF">R1flu_020172</name>
</gene>
<dbReference type="AlphaFoldDB" id="A0ABD1ZPA5"/>
<protein>
    <submittedName>
        <fullName evidence="1">Uncharacterized protein</fullName>
    </submittedName>
</protein>